<dbReference type="InterPro" id="IPR000836">
    <property type="entry name" value="PRTase_dom"/>
</dbReference>
<dbReference type="Proteomes" id="UP000285794">
    <property type="component" value="Unassembled WGS sequence"/>
</dbReference>
<evidence type="ECO:0000256" key="1">
    <source>
        <dbReference type="ARBA" id="ARBA00008007"/>
    </source>
</evidence>
<dbReference type="PANTHER" id="PTHR47505">
    <property type="entry name" value="DNA UTILIZATION PROTEIN YHGH"/>
    <property type="match status" value="1"/>
</dbReference>
<dbReference type="InterPro" id="IPR051910">
    <property type="entry name" value="ComF/GntX_DNA_util-trans"/>
</dbReference>
<evidence type="ECO:0000313" key="3">
    <source>
        <dbReference type="EMBL" id="RRG24454.1"/>
    </source>
</evidence>
<dbReference type="Gene3D" id="3.40.50.2020">
    <property type="match status" value="1"/>
</dbReference>
<reference evidence="3 4" key="1">
    <citation type="submission" date="2018-07" db="EMBL/GenBank/DDBJ databases">
        <title>Draft genome sequence of Ancylomarina sp. M1P.</title>
        <authorList>
            <person name="Yadav S."/>
            <person name="Villanueva L."/>
            <person name="Damste J.S.S."/>
        </authorList>
    </citation>
    <scope>NUCLEOTIDE SEQUENCE [LARGE SCALE GENOMIC DNA]</scope>
    <source>
        <strain evidence="3 4">M1P</strain>
    </source>
</reference>
<dbReference type="SUPFAM" id="SSF53271">
    <property type="entry name" value="PRTase-like"/>
    <property type="match status" value="1"/>
</dbReference>
<keyword evidence="4" id="KW-1185">Reference proteome</keyword>
<dbReference type="OrthoDB" id="9779910at2"/>
<accession>A0A425Y805</accession>
<dbReference type="PANTHER" id="PTHR47505:SF1">
    <property type="entry name" value="DNA UTILIZATION PROTEIN YHGH"/>
    <property type="match status" value="1"/>
</dbReference>
<evidence type="ECO:0000259" key="2">
    <source>
        <dbReference type="Pfam" id="PF00156"/>
    </source>
</evidence>
<protein>
    <submittedName>
        <fullName evidence="3">ComF family protein</fullName>
    </submittedName>
</protein>
<comment type="caution">
    <text evidence="3">The sequence shown here is derived from an EMBL/GenBank/DDBJ whole genome shotgun (WGS) entry which is preliminary data.</text>
</comment>
<dbReference type="CDD" id="cd06223">
    <property type="entry name" value="PRTases_typeI"/>
    <property type="match status" value="1"/>
</dbReference>
<name>A0A425Y805_9BACT</name>
<dbReference type="EMBL" id="QQWG01000001">
    <property type="protein sequence ID" value="RRG24454.1"/>
    <property type="molecule type" value="Genomic_DNA"/>
</dbReference>
<organism evidence="3 4">
    <name type="scientific">Ancylomarina euxinus</name>
    <dbReference type="NCBI Taxonomy" id="2283627"/>
    <lineage>
        <taxon>Bacteria</taxon>
        <taxon>Pseudomonadati</taxon>
        <taxon>Bacteroidota</taxon>
        <taxon>Bacteroidia</taxon>
        <taxon>Marinilabiliales</taxon>
        <taxon>Marinifilaceae</taxon>
        <taxon>Ancylomarina</taxon>
    </lineage>
</organism>
<proteinExistence type="inferred from homology"/>
<sequence>MPPKTRYKKWNAYRYYITSTWWDFLNLFFPLNCAACGNYLFKGEKVICTSCLFQLPKTNFHFHKENPIFEIFIGRVKINNATAFFTFNKGSKYQKLIHKLKYNRQAEIGIELGRHFGNTLMNSDEYRDIDFIIPVPLHPKKKKARTYNQSEMIAKGMAEVMNSKLLVDVLVRNIHSESQTKKDKIERWLNVKNVFALKSSEQIKNKHVLLVDDVVTTGATLEACAQRLLETDQIKVSIACLAQA</sequence>
<dbReference type="AlphaFoldDB" id="A0A425Y805"/>
<dbReference type="RefSeq" id="WP_125028707.1">
    <property type="nucleotide sequence ID" value="NZ_JAPXVP010000001.1"/>
</dbReference>
<feature type="domain" description="Phosphoribosyltransferase" evidence="2">
    <location>
        <begin position="152"/>
        <end position="242"/>
    </location>
</feature>
<comment type="similarity">
    <text evidence="1">Belongs to the ComF/GntX family.</text>
</comment>
<gene>
    <name evidence="3" type="ORF">DWB61_00080</name>
</gene>
<dbReference type="InterPro" id="IPR029057">
    <property type="entry name" value="PRTase-like"/>
</dbReference>
<dbReference type="Pfam" id="PF00156">
    <property type="entry name" value="Pribosyltran"/>
    <property type="match status" value="1"/>
</dbReference>
<evidence type="ECO:0000313" key="4">
    <source>
        <dbReference type="Proteomes" id="UP000285794"/>
    </source>
</evidence>